<dbReference type="SUPFAM" id="SSF52266">
    <property type="entry name" value="SGNH hydrolase"/>
    <property type="match status" value="1"/>
</dbReference>
<name>A0A9W9PBT6_PENCI</name>
<keyword evidence="1" id="KW-0732">Signal</keyword>
<dbReference type="PANTHER" id="PTHR30383">
    <property type="entry name" value="THIOESTERASE 1/PROTEASE 1/LYSOPHOSPHOLIPASE L1"/>
    <property type="match status" value="1"/>
</dbReference>
<feature type="signal peptide" evidence="1">
    <location>
        <begin position="1"/>
        <end position="29"/>
    </location>
</feature>
<dbReference type="InterPro" id="IPR036514">
    <property type="entry name" value="SGNH_hydro_sf"/>
</dbReference>
<dbReference type="OrthoDB" id="6123at2759"/>
<sequence>MRQPTPIYWVVQVCLLWLTILSPFSLASAISPPIEASLTTREDSSSGSQYDEKFVLRVLPLGASITLGYKSTDGNGYRDWIRQQLRWAGWQVEMIGSKRFGTMRDNYNEGHIGFRVDQLESKVEKAISEKPNLILINAGTNDALQDYHVYSTGIRMNRLIERLFDNIEGTTIILSTLLPNGKAPEKVESINEQYRSLVAYRRDRKERIVLADMSKFITVDELVDKIHPDDAGYEKMASVWWAAFQEAEKEKMLQNFNYTISQFSEKKLDDNITNPHLFKYSAPAQPTVNHDNGQPPSSQLKIWALALQIFTGMPQFPS</sequence>
<organism evidence="3 4">
    <name type="scientific">Penicillium citrinum</name>
    <dbReference type="NCBI Taxonomy" id="5077"/>
    <lineage>
        <taxon>Eukaryota</taxon>
        <taxon>Fungi</taxon>
        <taxon>Dikarya</taxon>
        <taxon>Ascomycota</taxon>
        <taxon>Pezizomycotina</taxon>
        <taxon>Eurotiomycetes</taxon>
        <taxon>Eurotiomycetidae</taxon>
        <taxon>Eurotiales</taxon>
        <taxon>Aspergillaceae</taxon>
        <taxon>Penicillium</taxon>
    </lineage>
</organism>
<dbReference type="RefSeq" id="XP_056504522.1">
    <property type="nucleotide sequence ID" value="XM_056642028.1"/>
</dbReference>
<reference evidence="3" key="1">
    <citation type="submission" date="2022-11" db="EMBL/GenBank/DDBJ databases">
        <authorList>
            <person name="Petersen C."/>
        </authorList>
    </citation>
    <scope>NUCLEOTIDE SEQUENCE</scope>
    <source>
        <strain evidence="3">IBT 23319</strain>
    </source>
</reference>
<accession>A0A9W9PBT6</accession>
<gene>
    <name evidence="3" type="ORF">N7469_003108</name>
</gene>
<keyword evidence="4" id="KW-1185">Reference proteome</keyword>
<dbReference type="GeneID" id="81381195"/>
<feature type="chain" id="PRO_5040761161" evidence="1">
    <location>
        <begin position="30"/>
        <end position="318"/>
    </location>
</feature>
<dbReference type="InterPro" id="IPR051532">
    <property type="entry name" value="Ester_Hydrolysis_Enzymes"/>
</dbReference>
<dbReference type="EMBL" id="JAPQKT010000002">
    <property type="protein sequence ID" value="KAJ5241517.1"/>
    <property type="molecule type" value="Genomic_DNA"/>
</dbReference>
<dbReference type="GO" id="GO:0004622">
    <property type="term" value="F:phosphatidylcholine lysophospholipase activity"/>
    <property type="evidence" value="ECO:0007669"/>
    <property type="project" value="TreeGrafter"/>
</dbReference>
<dbReference type="Pfam" id="PF13472">
    <property type="entry name" value="Lipase_GDSL_2"/>
    <property type="match status" value="1"/>
</dbReference>
<reference evidence="3" key="2">
    <citation type="journal article" date="2023" name="IMA Fungus">
        <title>Comparative genomic study of the Penicillium genus elucidates a diverse pangenome and 15 lateral gene transfer events.</title>
        <authorList>
            <person name="Petersen C."/>
            <person name="Sorensen T."/>
            <person name="Nielsen M.R."/>
            <person name="Sondergaard T.E."/>
            <person name="Sorensen J.L."/>
            <person name="Fitzpatrick D.A."/>
            <person name="Frisvad J.C."/>
            <person name="Nielsen K.L."/>
        </authorList>
    </citation>
    <scope>NUCLEOTIDE SEQUENCE</scope>
    <source>
        <strain evidence="3">IBT 23319</strain>
    </source>
</reference>
<comment type="caution">
    <text evidence="3">The sequence shown here is derived from an EMBL/GenBank/DDBJ whole genome shotgun (WGS) entry which is preliminary data.</text>
</comment>
<evidence type="ECO:0000256" key="1">
    <source>
        <dbReference type="SAM" id="SignalP"/>
    </source>
</evidence>
<dbReference type="PANTHER" id="PTHR30383:SF31">
    <property type="entry name" value="SGNH HYDROLASE-TYPE ESTERASE DOMAIN-CONTAINING PROTEIN-RELATED"/>
    <property type="match status" value="1"/>
</dbReference>
<dbReference type="CDD" id="cd01833">
    <property type="entry name" value="XynB_like"/>
    <property type="match status" value="1"/>
</dbReference>
<proteinExistence type="predicted"/>
<dbReference type="Gene3D" id="3.40.50.1110">
    <property type="entry name" value="SGNH hydrolase"/>
    <property type="match status" value="1"/>
</dbReference>
<evidence type="ECO:0000259" key="2">
    <source>
        <dbReference type="Pfam" id="PF13472"/>
    </source>
</evidence>
<evidence type="ECO:0000313" key="4">
    <source>
        <dbReference type="Proteomes" id="UP001147733"/>
    </source>
</evidence>
<dbReference type="InterPro" id="IPR013830">
    <property type="entry name" value="SGNH_hydro"/>
</dbReference>
<dbReference type="Proteomes" id="UP001147733">
    <property type="component" value="Unassembled WGS sequence"/>
</dbReference>
<dbReference type="AlphaFoldDB" id="A0A9W9PBT6"/>
<protein>
    <submittedName>
        <fullName evidence="3">CAZyme family CE3</fullName>
    </submittedName>
</protein>
<feature type="domain" description="SGNH hydrolase-type esterase" evidence="2">
    <location>
        <begin position="61"/>
        <end position="234"/>
    </location>
</feature>
<evidence type="ECO:0000313" key="3">
    <source>
        <dbReference type="EMBL" id="KAJ5241517.1"/>
    </source>
</evidence>